<sequence length="459" mass="51488">MKFSINVPVFIVFILLYLSYAVFFQFNHLTQPFYSFSKCGDVRAENHVRFLLTRLLRGRDLEEVNKNGISCVNRLPSVFCVTTGDVRIKTGARPIVFLSAGQQFSNGTTFSIKPYPRQNDEAAMVNTMSIDIVSHVESNNGIPMCDVVHVDPAIVFSTGGYSGNFFHAINDLIMPLFITTSDFKSRIQFVIADYAPYWIKKFSQILSQLSAHDVVVASSSYFPVRSRVHCFPGAIVGFKYHDTLNINSSDAPGDLNIMDFRHFLHQSLSLKNAPITPVAGKKPIMVIIARRKSRSLLNENEVAHLGSEVGFDVRLAPPSRLKNVTEFSQLVNSCSVMVGVVGAGLTNLVFLPKNAVVVQIVPLQLNWDARVCYGKNPSEKFGLRYLEYHVRLEESSFYTQYSKDHPVISDPNSIKRQGYPAFKAVYLDGQNVTVDISRFKHTLLQAYKEVVSVNRSMTS</sequence>
<dbReference type="Pfam" id="PF04577">
    <property type="entry name" value="Glyco_transf_61"/>
    <property type="match status" value="1"/>
</dbReference>
<evidence type="ECO:0000313" key="9">
    <source>
        <dbReference type="Proteomes" id="UP000036987"/>
    </source>
</evidence>
<evidence type="ECO:0000256" key="4">
    <source>
        <dbReference type="ARBA" id="ARBA00022679"/>
    </source>
</evidence>
<keyword evidence="6" id="KW-1133">Transmembrane helix</keyword>
<dbReference type="PANTHER" id="PTHR20961">
    <property type="entry name" value="GLYCOSYLTRANSFERASE"/>
    <property type="match status" value="1"/>
</dbReference>
<keyword evidence="6" id="KW-0812">Transmembrane</keyword>
<dbReference type="GO" id="GO:0016757">
    <property type="term" value="F:glycosyltransferase activity"/>
    <property type="evidence" value="ECO:0000318"/>
    <property type="project" value="GO_Central"/>
</dbReference>
<evidence type="ECO:0000256" key="5">
    <source>
        <dbReference type="ARBA" id="ARBA00023180"/>
    </source>
</evidence>
<evidence type="ECO:0000256" key="3">
    <source>
        <dbReference type="ARBA" id="ARBA00022676"/>
    </source>
</evidence>
<evidence type="ECO:0000259" key="7">
    <source>
        <dbReference type="Pfam" id="PF04577"/>
    </source>
</evidence>
<dbReference type="AlphaFoldDB" id="A0A0K9NKY3"/>
<dbReference type="OrthoDB" id="529273at2759"/>
<evidence type="ECO:0000256" key="6">
    <source>
        <dbReference type="SAM" id="Phobius"/>
    </source>
</evidence>
<dbReference type="EMBL" id="LFYR01002091">
    <property type="protein sequence ID" value="KMZ57278.1"/>
    <property type="molecule type" value="Genomic_DNA"/>
</dbReference>
<comment type="subcellular location">
    <subcellularLocation>
        <location evidence="1">Golgi apparatus membrane</location>
        <topology evidence="1">Single-pass type II membrane protein</topology>
    </subcellularLocation>
</comment>
<dbReference type="InterPro" id="IPR049625">
    <property type="entry name" value="Glyco_transf_61_cat"/>
</dbReference>
<dbReference type="Proteomes" id="UP000036987">
    <property type="component" value="Unassembled WGS sequence"/>
</dbReference>
<dbReference type="GO" id="GO:0016763">
    <property type="term" value="F:pentosyltransferase activity"/>
    <property type="evidence" value="ECO:0007669"/>
    <property type="project" value="UniProtKB-ARBA"/>
</dbReference>
<feature type="transmembrane region" description="Helical" evidence="6">
    <location>
        <begin position="7"/>
        <end position="26"/>
    </location>
</feature>
<keyword evidence="4 8" id="KW-0808">Transferase</keyword>
<organism evidence="8 9">
    <name type="scientific">Zostera marina</name>
    <name type="common">Eelgrass</name>
    <dbReference type="NCBI Taxonomy" id="29655"/>
    <lineage>
        <taxon>Eukaryota</taxon>
        <taxon>Viridiplantae</taxon>
        <taxon>Streptophyta</taxon>
        <taxon>Embryophyta</taxon>
        <taxon>Tracheophyta</taxon>
        <taxon>Spermatophyta</taxon>
        <taxon>Magnoliopsida</taxon>
        <taxon>Liliopsida</taxon>
        <taxon>Zosteraceae</taxon>
        <taxon>Zostera</taxon>
    </lineage>
</organism>
<dbReference type="PANTHER" id="PTHR20961:SF108">
    <property type="entry name" value="GLYCOSYLTRANSFERASE"/>
    <property type="match status" value="1"/>
</dbReference>
<protein>
    <submittedName>
        <fullName evidence="8">Glycosyltransferase</fullName>
    </submittedName>
</protein>
<gene>
    <name evidence="8" type="ORF">ZOSMA_87G00200</name>
</gene>
<evidence type="ECO:0000256" key="1">
    <source>
        <dbReference type="ARBA" id="ARBA00004323"/>
    </source>
</evidence>
<comment type="pathway">
    <text evidence="2">Glycan metabolism.</text>
</comment>
<feature type="domain" description="Glycosyltransferase 61 catalytic" evidence="7">
    <location>
        <begin position="165"/>
        <end position="358"/>
    </location>
</feature>
<proteinExistence type="predicted"/>
<accession>A0A0K9NKY3</accession>
<name>A0A0K9NKY3_ZOSMR</name>
<evidence type="ECO:0000313" key="8">
    <source>
        <dbReference type="EMBL" id="KMZ57278.1"/>
    </source>
</evidence>
<keyword evidence="5" id="KW-0325">Glycoprotein</keyword>
<evidence type="ECO:0000256" key="2">
    <source>
        <dbReference type="ARBA" id="ARBA00004881"/>
    </source>
</evidence>
<dbReference type="OMA" id="EWASAVY"/>
<keyword evidence="3" id="KW-0328">Glycosyltransferase</keyword>
<keyword evidence="9" id="KW-1185">Reference proteome</keyword>
<keyword evidence="6" id="KW-0472">Membrane</keyword>
<dbReference type="InterPro" id="IPR007657">
    <property type="entry name" value="Glycosyltransferase_61"/>
</dbReference>
<reference evidence="9" key="1">
    <citation type="journal article" date="2016" name="Nature">
        <title>The genome of the seagrass Zostera marina reveals angiosperm adaptation to the sea.</title>
        <authorList>
            <person name="Olsen J.L."/>
            <person name="Rouze P."/>
            <person name="Verhelst B."/>
            <person name="Lin Y.-C."/>
            <person name="Bayer T."/>
            <person name="Collen J."/>
            <person name="Dattolo E."/>
            <person name="De Paoli E."/>
            <person name="Dittami S."/>
            <person name="Maumus F."/>
            <person name="Michel G."/>
            <person name="Kersting A."/>
            <person name="Lauritano C."/>
            <person name="Lohaus R."/>
            <person name="Toepel M."/>
            <person name="Tonon T."/>
            <person name="Vanneste K."/>
            <person name="Amirebrahimi M."/>
            <person name="Brakel J."/>
            <person name="Bostroem C."/>
            <person name="Chovatia M."/>
            <person name="Grimwood J."/>
            <person name="Jenkins J.W."/>
            <person name="Jueterbock A."/>
            <person name="Mraz A."/>
            <person name="Stam W.T."/>
            <person name="Tice H."/>
            <person name="Bornberg-Bauer E."/>
            <person name="Green P.J."/>
            <person name="Pearson G.A."/>
            <person name="Procaccini G."/>
            <person name="Duarte C.M."/>
            <person name="Schmutz J."/>
            <person name="Reusch T.B.H."/>
            <person name="Van de Peer Y."/>
        </authorList>
    </citation>
    <scope>NUCLEOTIDE SEQUENCE [LARGE SCALE GENOMIC DNA]</scope>
    <source>
        <strain evidence="9">cv. Finnish</strain>
    </source>
</reference>
<dbReference type="STRING" id="29655.A0A0K9NKY3"/>
<dbReference type="GO" id="GO:0000139">
    <property type="term" value="C:Golgi membrane"/>
    <property type="evidence" value="ECO:0007669"/>
    <property type="project" value="UniProtKB-SubCell"/>
</dbReference>
<comment type="caution">
    <text evidence="8">The sequence shown here is derived from an EMBL/GenBank/DDBJ whole genome shotgun (WGS) entry which is preliminary data.</text>
</comment>